<dbReference type="InParanoid" id="E8MYC3"/>
<dbReference type="Proteomes" id="UP000008922">
    <property type="component" value="Chromosome"/>
</dbReference>
<organism evidence="1 2">
    <name type="scientific">Anaerolinea thermophila (strain DSM 14523 / JCM 11388 / NBRC 100420 / UNI-1)</name>
    <dbReference type="NCBI Taxonomy" id="926569"/>
    <lineage>
        <taxon>Bacteria</taxon>
        <taxon>Bacillati</taxon>
        <taxon>Chloroflexota</taxon>
        <taxon>Anaerolineae</taxon>
        <taxon>Anaerolineales</taxon>
        <taxon>Anaerolineaceae</taxon>
        <taxon>Anaerolinea</taxon>
    </lineage>
</organism>
<dbReference type="STRING" id="926569.ANT_00340"/>
<name>E8MYC3_ANATU</name>
<keyword evidence="2" id="KW-1185">Reference proteome</keyword>
<proteinExistence type="predicted"/>
<dbReference type="EMBL" id="AP012029">
    <property type="protein sequence ID" value="BAJ62068.1"/>
    <property type="molecule type" value="Genomic_DNA"/>
</dbReference>
<protein>
    <submittedName>
        <fullName evidence="1">Uncharacterized protein</fullName>
    </submittedName>
</protein>
<dbReference type="KEGG" id="atm:ANT_00340"/>
<accession>E8MYC3</accession>
<evidence type="ECO:0000313" key="2">
    <source>
        <dbReference type="Proteomes" id="UP000008922"/>
    </source>
</evidence>
<evidence type="ECO:0000313" key="1">
    <source>
        <dbReference type="EMBL" id="BAJ62068.1"/>
    </source>
</evidence>
<gene>
    <name evidence="1" type="ordered locus">ANT_00340</name>
</gene>
<dbReference type="HOGENOM" id="CLU_2434452_0_0_0"/>
<reference evidence="1 2" key="1">
    <citation type="submission" date="2010-12" db="EMBL/GenBank/DDBJ databases">
        <title>Whole genome sequence of Anaerolinea thermophila UNI-1.</title>
        <authorList>
            <person name="Narita-Yamada S."/>
            <person name="Kishi E."/>
            <person name="Watanabe Y."/>
            <person name="Takasaki K."/>
            <person name="Ankai A."/>
            <person name="Oguchi A."/>
            <person name="Fukui S."/>
            <person name="Takahashi M."/>
            <person name="Yashiro I."/>
            <person name="Hosoyama A."/>
            <person name="Sekiguchi Y."/>
            <person name="Hanada S."/>
            <person name="Fujita N."/>
        </authorList>
    </citation>
    <scope>NUCLEOTIDE SEQUENCE [LARGE SCALE GENOMIC DNA]</scope>
    <source>
        <strain evidence="2">DSM 14523 / JCM 11388 / NBRC 100420 / UNI-1</strain>
    </source>
</reference>
<dbReference type="AlphaFoldDB" id="E8MYC3"/>
<sequence length="90" mass="10178">MCYTLTMQAYRAYWHAWAQTLQRWGLNEFAAALLEGAAPLSILMGQVITLSQPLLGAWVSTEKLEALAHLCEDDEERIAFASFLREENTT</sequence>